<gene>
    <name evidence="10" type="ORF">COY52_08365</name>
</gene>
<dbReference type="Gene3D" id="1.20.5.2700">
    <property type="match status" value="1"/>
</dbReference>
<keyword evidence="3 7" id="KW-0812">Transmembrane</keyword>
<comment type="caution">
    <text evidence="10">The sequence shown here is derived from an EMBL/GenBank/DDBJ whole genome shotgun (WGS) entry which is preliminary data.</text>
</comment>
<evidence type="ECO:0000313" key="11">
    <source>
        <dbReference type="Proteomes" id="UP000229307"/>
    </source>
</evidence>
<feature type="transmembrane region" description="Helical" evidence="8">
    <location>
        <begin position="109"/>
        <end position="127"/>
    </location>
</feature>
<dbReference type="InterPro" id="IPR001750">
    <property type="entry name" value="ND/Mrp_TM"/>
</dbReference>
<keyword evidence="2" id="KW-1003">Cell membrane</keyword>
<feature type="transmembrane region" description="Helical" evidence="8">
    <location>
        <begin position="413"/>
        <end position="434"/>
    </location>
</feature>
<comment type="subcellular location">
    <subcellularLocation>
        <location evidence="1">Cell membrane</location>
        <topology evidence="1">Multi-pass membrane protein</topology>
    </subcellularLocation>
    <subcellularLocation>
        <location evidence="7">Membrane</location>
        <topology evidence="7">Multi-pass membrane protein</topology>
    </subcellularLocation>
</comment>
<feature type="transmembrane region" description="Helical" evidence="8">
    <location>
        <begin position="269"/>
        <end position="291"/>
    </location>
</feature>
<evidence type="ECO:0000259" key="9">
    <source>
        <dbReference type="Pfam" id="PF00361"/>
    </source>
</evidence>
<sequence>MSILFYSVFLPILGGLICLLIPGRIKIVKEIIALLSSYAALVLGILIFRSGSAVFVKDLGFLTGFLKIDLDLRADSLNSFIVLFIALFGFLITLYSLKLMPGKERSNEYYAYLLFNVGAATGAVLSNNLLMMLVFWDIVLLCLFGMLSTGGMKAASGSAKKSFIIIATADFLMLLGILLVWYMTGTFRIDVITKTPFAGDLKLGAVAFLLLACGALAKAGSMPFHTWIPDAATEAPVSVMAFLPAAVDKLLGIYLLARIVLNLFAMVPWLGIILMFIGAFTIIAAVMMALVQHNMKRLLSYHAVSQVGYMILGIGTGNPVGIAGGLFHMLNHTIYKSCLFMGSGAVEQKTGTTDLEKLGGLSKTMPVTFFAMLVAALSISGVPPFNGFVSKWMIYQGVIQFAGSPATGGAMSFLSWLFLVAAMLGSALTLASFMKLIYSAFLGQPVNEPEGSTPVKEVGWTMWVPMLVLAVLCIVFGVFAQIPLRGLIGPAVQLKFPGVPEALRLSGLWSPTLATVLIFAGLIIGYIIYAAGKGTRPRTDVSYIGGEAPRGDINRFPGTDFYNTVREMKGLSGIYRAAEKKYLDFYEWGIGFLKAIGHILFYCVDRFVDWLVVGVGRLARFFSWILREVHIGALPTYLAWCLIGFGIILYVLVR</sequence>
<dbReference type="PRINTS" id="PR01435">
    <property type="entry name" value="NPOXDRDTASE5"/>
</dbReference>
<evidence type="ECO:0000313" key="10">
    <source>
        <dbReference type="EMBL" id="PIZ15994.1"/>
    </source>
</evidence>
<evidence type="ECO:0000256" key="4">
    <source>
        <dbReference type="ARBA" id="ARBA00022989"/>
    </source>
</evidence>
<keyword evidence="5" id="KW-0560">Oxidoreductase</keyword>
<dbReference type="AlphaFoldDB" id="A0A2M7S8Z3"/>
<dbReference type="PANTHER" id="PTHR42682">
    <property type="entry name" value="HYDROGENASE-4 COMPONENT F"/>
    <property type="match status" value="1"/>
</dbReference>
<keyword evidence="4 8" id="KW-1133">Transmembrane helix</keyword>
<dbReference type="EMBL" id="PFMR01000220">
    <property type="protein sequence ID" value="PIZ15994.1"/>
    <property type="molecule type" value="Genomic_DNA"/>
</dbReference>
<evidence type="ECO:0000256" key="7">
    <source>
        <dbReference type="RuleBase" id="RU000320"/>
    </source>
</evidence>
<feature type="transmembrane region" description="Helical" evidence="8">
    <location>
        <begin position="203"/>
        <end position="225"/>
    </location>
</feature>
<feature type="transmembrane region" description="Helical" evidence="8">
    <location>
        <begin position="632"/>
        <end position="653"/>
    </location>
</feature>
<organism evidence="10 11">
    <name type="scientific">Candidatus Desantisbacteria bacterium CG_4_10_14_0_8_um_filter_48_22</name>
    <dbReference type="NCBI Taxonomy" id="1974543"/>
    <lineage>
        <taxon>Bacteria</taxon>
        <taxon>Candidatus Desantisiibacteriota</taxon>
    </lineage>
</organism>
<evidence type="ECO:0000256" key="8">
    <source>
        <dbReference type="SAM" id="Phobius"/>
    </source>
</evidence>
<feature type="transmembrane region" description="Helical" evidence="8">
    <location>
        <begin position="237"/>
        <end position="257"/>
    </location>
</feature>
<evidence type="ECO:0000256" key="6">
    <source>
        <dbReference type="ARBA" id="ARBA00023136"/>
    </source>
</evidence>
<feature type="transmembrane region" description="Helical" evidence="8">
    <location>
        <begin position="76"/>
        <end position="97"/>
    </location>
</feature>
<feature type="domain" description="NADH:quinone oxidoreductase/Mrp antiporter transmembrane" evidence="9">
    <location>
        <begin position="126"/>
        <end position="401"/>
    </location>
</feature>
<evidence type="ECO:0000256" key="2">
    <source>
        <dbReference type="ARBA" id="ARBA00022475"/>
    </source>
</evidence>
<dbReference type="GO" id="GO:0016491">
    <property type="term" value="F:oxidoreductase activity"/>
    <property type="evidence" value="ECO:0007669"/>
    <property type="project" value="UniProtKB-KW"/>
</dbReference>
<reference evidence="11" key="1">
    <citation type="submission" date="2017-09" db="EMBL/GenBank/DDBJ databases">
        <title>Depth-based differentiation of microbial function through sediment-hosted aquifers and enrichment of novel symbionts in the deep terrestrial subsurface.</title>
        <authorList>
            <person name="Probst A.J."/>
            <person name="Ladd B."/>
            <person name="Jarett J.K."/>
            <person name="Geller-Mcgrath D.E."/>
            <person name="Sieber C.M.K."/>
            <person name="Emerson J.B."/>
            <person name="Anantharaman K."/>
            <person name="Thomas B.C."/>
            <person name="Malmstrom R."/>
            <person name="Stieglmeier M."/>
            <person name="Klingl A."/>
            <person name="Woyke T."/>
            <person name="Ryan C.M."/>
            <person name="Banfield J.F."/>
        </authorList>
    </citation>
    <scope>NUCLEOTIDE SEQUENCE [LARGE SCALE GENOMIC DNA]</scope>
</reference>
<evidence type="ECO:0000256" key="5">
    <source>
        <dbReference type="ARBA" id="ARBA00023002"/>
    </source>
</evidence>
<feature type="transmembrane region" description="Helical" evidence="8">
    <location>
        <begin position="6"/>
        <end position="25"/>
    </location>
</feature>
<dbReference type="Proteomes" id="UP000229307">
    <property type="component" value="Unassembled WGS sequence"/>
</dbReference>
<protein>
    <submittedName>
        <fullName evidence="10">Proton-conducting membrane transporter</fullName>
    </submittedName>
</protein>
<feature type="transmembrane region" description="Helical" evidence="8">
    <location>
        <begin position="508"/>
        <end position="529"/>
    </location>
</feature>
<dbReference type="Pfam" id="PF00361">
    <property type="entry name" value="Proton_antipo_M"/>
    <property type="match status" value="1"/>
</dbReference>
<name>A0A2M7S8Z3_9BACT</name>
<feature type="transmembrane region" description="Helical" evidence="8">
    <location>
        <begin position="163"/>
        <end position="183"/>
    </location>
</feature>
<accession>A0A2M7S8Z3</accession>
<dbReference type="PANTHER" id="PTHR42682:SF4">
    <property type="entry name" value="NADH-UBIQUINONE_PLASTOQUINONE"/>
    <property type="match status" value="1"/>
</dbReference>
<evidence type="ECO:0000256" key="3">
    <source>
        <dbReference type="ARBA" id="ARBA00022692"/>
    </source>
</evidence>
<evidence type="ECO:0000256" key="1">
    <source>
        <dbReference type="ARBA" id="ARBA00004651"/>
    </source>
</evidence>
<feature type="transmembrane region" description="Helical" evidence="8">
    <location>
        <begin position="367"/>
        <end position="385"/>
    </location>
</feature>
<dbReference type="InterPro" id="IPR052175">
    <property type="entry name" value="ComplexI-like_HydComp"/>
</dbReference>
<feature type="transmembrane region" description="Helical" evidence="8">
    <location>
        <begin position="466"/>
        <end position="488"/>
    </location>
</feature>
<dbReference type="PRINTS" id="PR01434">
    <property type="entry name" value="NADHDHGNASE5"/>
</dbReference>
<feature type="transmembrane region" description="Helical" evidence="8">
    <location>
        <begin position="32"/>
        <end position="56"/>
    </location>
</feature>
<proteinExistence type="predicted"/>
<keyword evidence="6 8" id="KW-0472">Membrane</keyword>
<dbReference type="GO" id="GO:0005886">
    <property type="term" value="C:plasma membrane"/>
    <property type="evidence" value="ECO:0007669"/>
    <property type="project" value="UniProtKB-SubCell"/>
</dbReference>